<dbReference type="EMBL" id="AP018316">
    <property type="protein sequence ID" value="BAZ86195.1"/>
    <property type="molecule type" value="Genomic_DNA"/>
</dbReference>
<evidence type="ECO:0000313" key="2">
    <source>
        <dbReference type="Proteomes" id="UP000218702"/>
    </source>
</evidence>
<dbReference type="KEGG" id="dcm:NIES806_24060"/>
<dbReference type="GO" id="GO:0016301">
    <property type="term" value="F:kinase activity"/>
    <property type="evidence" value="ECO:0007669"/>
    <property type="project" value="UniProtKB-KW"/>
</dbReference>
<dbReference type="PANTHER" id="PTHR43102">
    <property type="entry name" value="SLR1143 PROTEIN"/>
    <property type="match status" value="1"/>
</dbReference>
<protein>
    <submittedName>
        <fullName evidence="1">Multi-sensor hybrid histidine kinase</fullName>
    </submittedName>
</protein>
<reference evidence="1 2" key="1">
    <citation type="submission" date="2017-06" db="EMBL/GenBank/DDBJ databases">
        <title>Genome sequencing of cyanobaciteial culture collection at National Institute for Environmental Studies (NIES).</title>
        <authorList>
            <person name="Hirose Y."/>
            <person name="Shimura Y."/>
            <person name="Fujisawa T."/>
            <person name="Nakamura Y."/>
            <person name="Kawachi M."/>
        </authorList>
    </citation>
    <scope>NUCLEOTIDE SEQUENCE [LARGE SCALE GENOMIC DNA]</scope>
    <source>
        <strain evidence="1 2">NIES-806</strain>
    </source>
</reference>
<evidence type="ECO:0000313" key="1">
    <source>
        <dbReference type="EMBL" id="BAZ86195.1"/>
    </source>
</evidence>
<name>A0A1Z4V4I0_9CYAN</name>
<dbReference type="Proteomes" id="UP000218702">
    <property type="component" value="Chromosome"/>
</dbReference>
<gene>
    <name evidence="1" type="ORF">NIES806_24060</name>
</gene>
<keyword evidence="1" id="KW-0418">Kinase</keyword>
<dbReference type="PANTHER" id="PTHR43102:SF2">
    <property type="entry name" value="GAF DOMAIN-CONTAINING PROTEIN"/>
    <property type="match status" value="1"/>
</dbReference>
<dbReference type="AlphaFoldDB" id="A0A1Z4V4I0"/>
<organism evidence="1 2">
    <name type="scientific">Dolichospermum compactum NIES-806</name>
    <dbReference type="NCBI Taxonomy" id="1973481"/>
    <lineage>
        <taxon>Bacteria</taxon>
        <taxon>Bacillati</taxon>
        <taxon>Cyanobacteriota</taxon>
        <taxon>Cyanophyceae</taxon>
        <taxon>Nostocales</taxon>
        <taxon>Aphanizomenonaceae</taxon>
        <taxon>Dolichospermum</taxon>
        <taxon>Dolichospermum compactum</taxon>
    </lineage>
</organism>
<accession>A0A1Z4V4I0</accession>
<keyword evidence="1" id="KW-0808">Transferase</keyword>
<proteinExistence type="predicted"/>
<sequence>MKKISLNDEAARIEALLQYKVLDTAPESAFDDLTRLAAYICGTPIALVSLIDTNRQWFKSKFGLEALETPRDIAFCTHAICQKDVFTVAEFM</sequence>
<keyword evidence="2" id="KW-1185">Reference proteome</keyword>